<dbReference type="Pfam" id="PF20537">
    <property type="entry name" value="DUF6752"/>
    <property type="match status" value="1"/>
</dbReference>
<keyword evidence="4" id="KW-1185">Reference proteome</keyword>
<keyword evidence="1" id="KW-0175">Coiled coil</keyword>
<dbReference type="EMBL" id="JACCFP010000001">
    <property type="protein sequence ID" value="NYJ00485.1"/>
    <property type="molecule type" value="Genomic_DNA"/>
</dbReference>
<reference evidence="3 4" key="1">
    <citation type="submission" date="2020-07" db="EMBL/GenBank/DDBJ databases">
        <title>Sequencing the genomes of 1000 actinobacteria strains.</title>
        <authorList>
            <person name="Klenk H.-P."/>
        </authorList>
    </citation>
    <scope>NUCLEOTIDE SEQUENCE [LARGE SCALE GENOMIC DNA]</scope>
    <source>
        <strain evidence="3 4">DSM 103833</strain>
    </source>
</reference>
<dbReference type="InterPro" id="IPR046640">
    <property type="entry name" value="DUF6752"/>
</dbReference>
<dbReference type="RefSeq" id="WP_179667068.1">
    <property type="nucleotide sequence ID" value="NZ_JACCFP010000001.1"/>
</dbReference>
<evidence type="ECO:0000259" key="2">
    <source>
        <dbReference type="Pfam" id="PF20537"/>
    </source>
</evidence>
<evidence type="ECO:0000256" key="1">
    <source>
        <dbReference type="SAM" id="Coils"/>
    </source>
</evidence>
<protein>
    <recommendedName>
        <fullName evidence="2">DUF6752 domain-containing protein</fullName>
    </recommendedName>
</protein>
<evidence type="ECO:0000313" key="4">
    <source>
        <dbReference type="Proteomes" id="UP000530424"/>
    </source>
</evidence>
<organism evidence="3 4">
    <name type="scientific">Nocardioides thalensis</name>
    <dbReference type="NCBI Taxonomy" id="1914755"/>
    <lineage>
        <taxon>Bacteria</taxon>
        <taxon>Bacillati</taxon>
        <taxon>Actinomycetota</taxon>
        <taxon>Actinomycetes</taxon>
        <taxon>Propionibacteriales</taxon>
        <taxon>Nocardioidaceae</taxon>
        <taxon>Nocardioides</taxon>
    </lineage>
</organism>
<comment type="caution">
    <text evidence="3">The sequence shown here is derived from an EMBL/GenBank/DDBJ whole genome shotgun (WGS) entry which is preliminary data.</text>
</comment>
<name>A0A853BZ29_9ACTN</name>
<feature type="domain" description="DUF6752" evidence="2">
    <location>
        <begin position="30"/>
        <end position="84"/>
    </location>
</feature>
<evidence type="ECO:0000313" key="3">
    <source>
        <dbReference type="EMBL" id="NYJ00485.1"/>
    </source>
</evidence>
<gene>
    <name evidence="3" type="ORF">HNR19_001183</name>
</gene>
<sequence length="89" mass="10243">MAKADKDEQLTGSRYLLAGTFRRMVGLKQLEQRIATLEEELHNYQTTHVRLAEVIDLVQELLVPMAQQDTAKVDELVRRFSDELGADER</sequence>
<feature type="coiled-coil region" evidence="1">
    <location>
        <begin position="27"/>
        <end position="54"/>
    </location>
</feature>
<dbReference type="Proteomes" id="UP000530424">
    <property type="component" value="Unassembled WGS sequence"/>
</dbReference>
<accession>A0A853BZ29</accession>
<dbReference type="AlphaFoldDB" id="A0A853BZ29"/>
<proteinExistence type="predicted"/>